<dbReference type="EMBL" id="JBHTAG010000002">
    <property type="protein sequence ID" value="MFC7096543.1"/>
    <property type="molecule type" value="Genomic_DNA"/>
</dbReference>
<organism evidence="3 4">
    <name type="scientific">Halobaculum marinum</name>
    <dbReference type="NCBI Taxonomy" id="3031996"/>
    <lineage>
        <taxon>Archaea</taxon>
        <taxon>Methanobacteriati</taxon>
        <taxon>Methanobacteriota</taxon>
        <taxon>Stenosarchaea group</taxon>
        <taxon>Halobacteria</taxon>
        <taxon>Halobacteriales</taxon>
        <taxon>Haloferacaceae</taxon>
        <taxon>Halobaculum</taxon>
    </lineage>
</organism>
<comment type="caution">
    <text evidence="3">The sequence shown here is derived from an EMBL/GenBank/DDBJ whole genome shotgun (WGS) entry which is preliminary data.</text>
</comment>
<evidence type="ECO:0000313" key="4">
    <source>
        <dbReference type="Proteomes" id="UP001596388"/>
    </source>
</evidence>
<accession>A0ABD5WV19</accession>
<evidence type="ECO:0000313" key="3">
    <source>
        <dbReference type="EMBL" id="MFC7096543.1"/>
    </source>
</evidence>
<dbReference type="CDD" id="cd00293">
    <property type="entry name" value="USP-like"/>
    <property type="match status" value="1"/>
</dbReference>
<dbReference type="Proteomes" id="UP001596388">
    <property type="component" value="Unassembled WGS sequence"/>
</dbReference>
<dbReference type="AlphaFoldDB" id="A0ABD5WV19"/>
<evidence type="ECO:0000259" key="2">
    <source>
        <dbReference type="Pfam" id="PF00582"/>
    </source>
</evidence>
<keyword evidence="4" id="KW-1185">Reference proteome</keyword>
<evidence type="ECO:0000256" key="1">
    <source>
        <dbReference type="ARBA" id="ARBA00008791"/>
    </source>
</evidence>
<dbReference type="PANTHER" id="PTHR46268:SF6">
    <property type="entry name" value="UNIVERSAL STRESS PROTEIN UP12"/>
    <property type="match status" value="1"/>
</dbReference>
<dbReference type="PANTHER" id="PTHR46268">
    <property type="entry name" value="STRESS RESPONSE PROTEIN NHAX"/>
    <property type="match status" value="1"/>
</dbReference>
<comment type="similarity">
    <text evidence="1">Belongs to the universal stress protein A family.</text>
</comment>
<dbReference type="InterPro" id="IPR006015">
    <property type="entry name" value="Universal_stress_UspA"/>
</dbReference>
<proteinExistence type="inferred from homology"/>
<sequence length="148" mass="15802">MYDDILVPTDGSPAADAAVDHALTLAQEFDSTVHVLYVVDATAYSVLEGGTSIVSDALEREGEAAVERIAEAAEEANVATVEAVVTGTAYREIVEYADDNDVDLIVMATHARRGLDRYLLGSVTERVVRSAGQPVLTVRYSEALADDE</sequence>
<dbReference type="PIRSF" id="PIRSF006276">
    <property type="entry name" value="UspA"/>
    <property type="match status" value="1"/>
</dbReference>
<reference evidence="3 4" key="1">
    <citation type="journal article" date="2019" name="Int. J. Syst. Evol. Microbiol.">
        <title>The Global Catalogue of Microorganisms (GCM) 10K type strain sequencing project: providing services to taxonomists for standard genome sequencing and annotation.</title>
        <authorList>
            <consortium name="The Broad Institute Genomics Platform"/>
            <consortium name="The Broad Institute Genome Sequencing Center for Infectious Disease"/>
            <person name="Wu L."/>
            <person name="Ma J."/>
        </authorList>
    </citation>
    <scope>NUCLEOTIDE SEQUENCE [LARGE SCALE GENOMIC DNA]</scope>
    <source>
        <strain evidence="3 4">DT55</strain>
    </source>
</reference>
<protein>
    <submittedName>
        <fullName evidence="3">Universal stress protein</fullName>
    </submittedName>
</protein>
<dbReference type="GeneID" id="79269567"/>
<dbReference type="SUPFAM" id="SSF52402">
    <property type="entry name" value="Adenine nucleotide alpha hydrolases-like"/>
    <property type="match status" value="1"/>
</dbReference>
<dbReference type="RefSeq" id="WP_276238988.1">
    <property type="nucleotide sequence ID" value="NZ_CP119989.1"/>
</dbReference>
<dbReference type="Gene3D" id="3.40.50.620">
    <property type="entry name" value="HUPs"/>
    <property type="match status" value="1"/>
</dbReference>
<dbReference type="InterPro" id="IPR006016">
    <property type="entry name" value="UspA"/>
</dbReference>
<name>A0ABD5WV19_9EURY</name>
<dbReference type="PRINTS" id="PR01438">
    <property type="entry name" value="UNVRSLSTRESS"/>
</dbReference>
<gene>
    <name evidence="3" type="ORF">ACFQKD_04430</name>
</gene>
<dbReference type="InterPro" id="IPR014729">
    <property type="entry name" value="Rossmann-like_a/b/a_fold"/>
</dbReference>
<dbReference type="Pfam" id="PF00582">
    <property type="entry name" value="Usp"/>
    <property type="match status" value="1"/>
</dbReference>
<feature type="domain" description="UspA" evidence="2">
    <location>
        <begin position="1"/>
        <end position="139"/>
    </location>
</feature>